<dbReference type="EMBL" id="LDZY01000028">
    <property type="protein sequence ID" value="KLU63741.1"/>
    <property type="molecule type" value="Genomic_DNA"/>
</dbReference>
<evidence type="ECO:0000256" key="1">
    <source>
        <dbReference type="SAM" id="SignalP"/>
    </source>
</evidence>
<comment type="caution">
    <text evidence="2">The sequence shown here is derived from an EMBL/GenBank/DDBJ whole genome shotgun (WGS) entry which is preliminary data.</text>
</comment>
<evidence type="ECO:0000313" key="3">
    <source>
        <dbReference type="Proteomes" id="UP000036356"/>
    </source>
</evidence>
<dbReference type="Proteomes" id="UP000036356">
    <property type="component" value="Unassembled WGS sequence"/>
</dbReference>
<dbReference type="PROSITE" id="PS51257">
    <property type="entry name" value="PROKAR_LIPOPROTEIN"/>
    <property type="match status" value="1"/>
</dbReference>
<organism evidence="2 3">
    <name type="scientific">Desulfosporosinus acididurans</name>
    <dbReference type="NCBI Taxonomy" id="476652"/>
    <lineage>
        <taxon>Bacteria</taxon>
        <taxon>Bacillati</taxon>
        <taxon>Bacillota</taxon>
        <taxon>Clostridia</taxon>
        <taxon>Eubacteriales</taxon>
        <taxon>Desulfitobacteriaceae</taxon>
        <taxon>Desulfosporosinus</taxon>
    </lineage>
</organism>
<dbReference type="PATRIC" id="fig|476652.3.peg.4612"/>
<reference evidence="2 3" key="1">
    <citation type="submission" date="2015-06" db="EMBL/GenBank/DDBJ databases">
        <title>Draft genome of the moderately acidophilic sulfate reducer Candidatus Desulfosporosinus acididurans strain M1.</title>
        <authorList>
            <person name="Poehlein A."/>
            <person name="Petzsch P."/>
            <person name="Johnson B.D."/>
            <person name="Schloemann M."/>
            <person name="Daniel R."/>
            <person name="Muehling M."/>
        </authorList>
    </citation>
    <scope>NUCLEOTIDE SEQUENCE [LARGE SCALE GENOMIC DNA]</scope>
    <source>
        <strain evidence="2 3">M1</strain>
    </source>
</reference>
<keyword evidence="1" id="KW-0732">Signal</keyword>
<keyword evidence="3" id="KW-1185">Reference proteome</keyword>
<dbReference type="AlphaFoldDB" id="A0A0J1IG75"/>
<protein>
    <submittedName>
        <fullName evidence="2">Uncharacterized protein</fullName>
    </submittedName>
</protein>
<dbReference type="RefSeq" id="WP_047812100.1">
    <property type="nucleotide sequence ID" value="NZ_LDZY01000028.1"/>
</dbReference>
<feature type="chain" id="PRO_5038902073" evidence="1">
    <location>
        <begin position="21"/>
        <end position="138"/>
    </location>
</feature>
<proteinExistence type="predicted"/>
<gene>
    <name evidence="2" type="ORF">DEAC_c43440</name>
</gene>
<accession>A0A0J1IG75</accession>
<dbReference type="STRING" id="476652.DEAC_c43440"/>
<evidence type="ECO:0000313" key="2">
    <source>
        <dbReference type="EMBL" id="KLU63741.1"/>
    </source>
</evidence>
<name>A0A0J1IG75_9FIRM</name>
<sequence length="138" mass="15138">MKKHLMSILLFTVLSLVALSGCSNSKTNVSFTSIADGLAKNVNQLYKQPGITHVGFSSDPEKELFKIGLAIDHQKIANGDLQQTIQSYLKDSASFTSEPDPNKLLKPYQLQIEEIVKDSNTTKLIAVKPSGSTDISWK</sequence>
<feature type="signal peptide" evidence="1">
    <location>
        <begin position="1"/>
        <end position="20"/>
    </location>
</feature>